<gene>
    <name evidence="2" type="ORF">KC19_VG030200</name>
</gene>
<dbReference type="Proteomes" id="UP000822688">
    <property type="component" value="Chromosome V"/>
</dbReference>
<sequence length="71" mass="7204">MSKSCFVDGDPIGFSVTPTVFTASSNGVIPRSPHSSGFCFFTGRVSASSTVGKSRARTSSTPSTSAGPITV</sequence>
<accession>A0A8T0HLN4</accession>
<comment type="caution">
    <text evidence="2">The sequence shown here is derived from an EMBL/GenBank/DDBJ whole genome shotgun (WGS) entry which is preliminary data.</text>
</comment>
<feature type="compositionally biased region" description="Low complexity" evidence="1">
    <location>
        <begin position="57"/>
        <end position="71"/>
    </location>
</feature>
<evidence type="ECO:0000256" key="1">
    <source>
        <dbReference type="SAM" id="MobiDB-lite"/>
    </source>
</evidence>
<proteinExistence type="predicted"/>
<evidence type="ECO:0000313" key="3">
    <source>
        <dbReference type="Proteomes" id="UP000822688"/>
    </source>
</evidence>
<feature type="region of interest" description="Disordered" evidence="1">
    <location>
        <begin position="48"/>
        <end position="71"/>
    </location>
</feature>
<keyword evidence="3" id="KW-1185">Reference proteome</keyword>
<dbReference type="AlphaFoldDB" id="A0A8T0HLN4"/>
<name>A0A8T0HLN4_CERPU</name>
<dbReference type="EMBL" id="CM026426">
    <property type="protein sequence ID" value="KAG0571643.1"/>
    <property type="molecule type" value="Genomic_DNA"/>
</dbReference>
<evidence type="ECO:0000313" key="2">
    <source>
        <dbReference type="EMBL" id="KAG0571643.1"/>
    </source>
</evidence>
<organism evidence="2 3">
    <name type="scientific">Ceratodon purpureus</name>
    <name type="common">Fire moss</name>
    <name type="synonym">Dicranum purpureum</name>
    <dbReference type="NCBI Taxonomy" id="3225"/>
    <lineage>
        <taxon>Eukaryota</taxon>
        <taxon>Viridiplantae</taxon>
        <taxon>Streptophyta</taxon>
        <taxon>Embryophyta</taxon>
        <taxon>Bryophyta</taxon>
        <taxon>Bryophytina</taxon>
        <taxon>Bryopsida</taxon>
        <taxon>Dicranidae</taxon>
        <taxon>Pseudoditrichales</taxon>
        <taxon>Ditrichaceae</taxon>
        <taxon>Ceratodon</taxon>
    </lineage>
</organism>
<reference evidence="2" key="1">
    <citation type="submission" date="2020-06" db="EMBL/GenBank/DDBJ databases">
        <title>WGS assembly of Ceratodon purpureus strain R40.</title>
        <authorList>
            <person name="Carey S.B."/>
            <person name="Jenkins J."/>
            <person name="Shu S."/>
            <person name="Lovell J.T."/>
            <person name="Sreedasyam A."/>
            <person name="Maumus F."/>
            <person name="Tiley G.P."/>
            <person name="Fernandez-Pozo N."/>
            <person name="Barry K."/>
            <person name="Chen C."/>
            <person name="Wang M."/>
            <person name="Lipzen A."/>
            <person name="Daum C."/>
            <person name="Saski C.A."/>
            <person name="Payton A.C."/>
            <person name="Mcbreen J.C."/>
            <person name="Conrad R.E."/>
            <person name="Kollar L.M."/>
            <person name="Olsson S."/>
            <person name="Huttunen S."/>
            <person name="Landis J.B."/>
            <person name="Wickett N.J."/>
            <person name="Johnson M.G."/>
            <person name="Rensing S.A."/>
            <person name="Grimwood J."/>
            <person name="Schmutz J."/>
            <person name="Mcdaniel S.F."/>
        </authorList>
    </citation>
    <scope>NUCLEOTIDE SEQUENCE</scope>
    <source>
        <strain evidence="2">R40</strain>
    </source>
</reference>
<protein>
    <submittedName>
        <fullName evidence="2">Uncharacterized protein</fullName>
    </submittedName>
</protein>